<evidence type="ECO:0000259" key="2">
    <source>
        <dbReference type="Pfam" id="PF13205"/>
    </source>
</evidence>
<keyword evidence="1" id="KW-0732">Signal</keyword>
<name>C6PU38_9CLOT</name>
<dbReference type="OrthoDB" id="2487348at2"/>
<evidence type="ECO:0000313" key="4">
    <source>
        <dbReference type="Proteomes" id="UP000004198"/>
    </source>
</evidence>
<dbReference type="EMBL" id="ACVI01000034">
    <property type="protein sequence ID" value="EET87238.1"/>
    <property type="molecule type" value="Genomic_DNA"/>
</dbReference>
<gene>
    <name evidence="3" type="ORF">CcarbDRAFT_2305</name>
</gene>
<dbReference type="AlphaFoldDB" id="C6PU38"/>
<feature type="domain" description="SbsA Ig-like" evidence="2">
    <location>
        <begin position="31"/>
        <end position="118"/>
    </location>
</feature>
<proteinExistence type="predicted"/>
<dbReference type="STRING" id="536227.Ccar_24640"/>
<accession>C6PU38</accession>
<dbReference type="Gene3D" id="2.60.40.1220">
    <property type="match status" value="1"/>
</dbReference>
<reference evidence="3 4" key="1">
    <citation type="submission" date="2009-06" db="EMBL/GenBank/DDBJ databases">
        <title>The draft genome of Clostridium carboxidivorans P7.</title>
        <authorList>
            <consortium name="US DOE Joint Genome Institute (JGI-PGF)"/>
            <person name="Lucas S."/>
            <person name="Copeland A."/>
            <person name="Lapidus A."/>
            <person name="Glavina del Rio T."/>
            <person name="Tice H."/>
            <person name="Bruce D."/>
            <person name="Goodwin L."/>
            <person name="Pitluck S."/>
            <person name="Larimer F."/>
            <person name="Land M.L."/>
            <person name="Hauser L."/>
            <person name="Hemme C.L."/>
        </authorList>
    </citation>
    <scope>NUCLEOTIDE SEQUENCE [LARGE SCALE GENOMIC DNA]</scope>
    <source>
        <strain evidence="3 4">P7</strain>
    </source>
</reference>
<dbReference type="RefSeq" id="WP_007061190.1">
    <property type="nucleotide sequence ID" value="NZ_ACVI01000034.1"/>
</dbReference>
<dbReference type="Proteomes" id="UP000004198">
    <property type="component" value="Unassembled WGS sequence"/>
</dbReference>
<dbReference type="eggNOG" id="ENOG50349K0">
    <property type="taxonomic scope" value="Bacteria"/>
</dbReference>
<protein>
    <recommendedName>
        <fullName evidence="2">SbsA Ig-like domain-containing protein</fullName>
    </recommendedName>
</protein>
<organism evidence="3 4">
    <name type="scientific">Clostridium carboxidivorans P7</name>
    <dbReference type="NCBI Taxonomy" id="536227"/>
    <lineage>
        <taxon>Bacteria</taxon>
        <taxon>Bacillati</taxon>
        <taxon>Bacillota</taxon>
        <taxon>Clostridia</taxon>
        <taxon>Eubacteriales</taxon>
        <taxon>Clostridiaceae</taxon>
        <taxon>Clostridium</taxon>
    </lineage>
</organism>
<dbReference type="InterPro" id="IPR032812">
    <property type="entry name" value="SbsA_Ig"/>
</dbReference>
<comment type="caution">
    <text evidence="3">The sequence shown here is derived from an EMBL/GenBank/DDBJ whole genome shotgun (WGS) entry which is preliminary data.</text>
</comment>
<dbReference type="KEGG" id="cck:Ccar_24640"/>
<dbReference type="PATRIC" id="fig|536227.13.peg.5094"/>
<sequence>MNKILKTITFTLLVNFFIPFNISAKELTKELNVSCNRPWSIEFNEKIDPSTLNGNIIITDSKGKQLKTSINLDDSKRIVIVTPEDKYDTHYMYTLSVNKNVKSDRGQSLQEETTKKFTIMNVKDYNIDAIKNEANESFKGANQCIDFSKSDWGLESYEKVADMYMDKGFEYYHFSPAILYEENPSLDNIYNIIYSTNQIIFFNKINGKNICSAIVQYSSENKWETVSVSSSNFYNDIITAEKKYSLKDGDFKLVYYEFGHIIGLLVTNSTEPYFINLVDNWVVKANKFEKVDIKKVAEDYRKYVKDEH</sequence>
<dbReference type="Pfam" id="PF13205">
    <property type="entry name" value="Big_5"/>
    <property type="match status" value="1"/>
</dbReference>
<evidence type="ECO:0000256" key="1">
    <source>
        <dbReference type="ARBA" id="ARBA00022729"/>
    </source>
</evidence>
<dbReference type="InterPro" id="IPR014755">
    <property type="entry name" value="Cu-Rt/internalin_Ig-like"/>
</dbReference>
<evidence type="ECO:0000313" key="3">
    <source>
        <dbReference type="EMBL" id="EET87238.1"/>
    </source>
</evidence>
<keyword evidence="4" id="KW-1185">Reference proteome</keyword>